<dbReference type="EMBL" id="AM910990">
    <property type="protein sequence ID" value="CAA9987787.1"/>
    <property type="molecule type" value="Genomic_DNA"/>
</dbReference>
<feature type="compositionally biased region" description="Basic and acidic residues" evidence="1">
    <location>
        <begin position="1608"/>
        <end position="1629"/>
    </location>
</feature>
<feature type="compositionally biased region" description="Basic and acidic residues" evidence="1">
    <location>
        <begin position="2094"/>
        <end position="2133"/>
    </location>
</feature>
<dbReference type="STRING" id="5851.A0A384L8R0"/>
<dbReference type="InterPro" id="IPR003877">
    <property type="entry name" value="SPRY_dom"/>
</dbReference>
<feature type="region of interest" description="Disordered" evidence="1">
    <location>
        <begin position="1501"/>
        <end position="1773"/>
    </location>
</feature>
<dbReference type="Proteomes" id="UP000031513">
    <property type="component" value="Chromosome 8"/>
</dbReference>
<dbReference type="GeneID" id="7320217"/>
<evidence type="ECO:0000256" key="1">
    <source>
        <dbReference type="SAM" id="MobiDB-lite"/>
    </source>
</evidence>
<feature type="region of interest" description="Disordered" evidence="1">
    <location>
        <begin position="846"/>
        <end position="865"/>
    </location>
</feature>
<dbReference type="OrthoDB" id="25503at2759"/>
<feature type="region of interest" description="Disordered" evidence="1">
    <location>
        <begin position="2252"/>
        <end position="2293"/>
    </location>
</feature>
<feature type="compositionally biased region" description="Acidic residues" evidence="1">
    <location>
        <begin position="2277"/>
        <end position="2287"/>
    </location>
</feature>
<dbReference type="KEGG" id="pkn:PKNH_0814400"/>
<evidence type="ECO:0000313" key="4">
    <source>
        <dbReference type="Proteomes" id="UP000031513"/>
    </source>
</evidence>
<dbReference type="CDD" id="cd12885">
    <property type="entry name" value="SPRY_RanBP_like"/>
    <property type="match status" value="1"/>
</dbReference>
<dbReference type="OMA" id="KHTDIAC"/>
<dbReference type="Gene3D" id="2.60.120.920">
    <property type="match status" value="1"/>
</dbReference>
<dbReference type="InterPro" id="IPR001870">
    <property type="entry name" value="B30.2/SPRY"/>
</dbReference>
<dbReference type="InterPro" id="IPR013320">
    <property type="entry name" value="ConA-like_dom_sf"/>
</dbReference>
<dbReference type="InterPro" id="IPR043136">
    <property type="entry name" value="B30.2/SPRY_sf"/>
</dbReference>
<dbReference type="PANTHER" id="PTHR36812">
    <property type="entry name" value="NEUROFILAMENT TRIPLET M PROTEIN-LIKE PROTEIN"/>
    <property type="match status" value="1"/>
</dbReference>
<dbReference type="InParanoid" id="A0A384L8R0"/>
<dbReference type="SMART" id="SM00449">
    <property type="entry name" value="SPRY"/>
    <property type="match status" value="1"/>
</dbReference>
<accession>A0A384L8R0</accession>
<feature type="compositionally biased region" description="Basic and acidic residues" evidence="1">
    <location>
        <begin position="1565"/>
        <end position="1578"/>
    </location>
</feature>
<feature type="domain" description="B30.2/SPRY" evidence="2">
    <location>
        <begin position="1205"/>
        <end position="1391"/>
    </location>
</feature>
<accession>A0A1A7VKS6</accession>
<dbReference type="PANTHER" id="PTHR36812:SF9">
    <property type="entry name" value="MYB-LIKE PROTEIN X ISOFORM X1"/>
    <property type="match status" value="1"/>
</dbReference>
<dbReference type="FunCoup" id="A0A384L8R0">
    <property type="interactions" value="255"/>
</dbReference>
<accession>B3L3T6</accession>
<feature type="compositionally biased region" description="Acidic residues" evidence="1">
    <location>
        <begin position="1016"/>
        <end position="1144"/>
    </location>
</feature>
<dbReference type="InterPro" id="IPR013144">
    <property type="entry name" value="CRA_dom"/>
</dbReference>
<organism evidence="3 4">
    <name type="scientific">Plasmodium knowlesi (strain H)</name>
    <dbReference type="NCBI Taxonomy" id="5851"/>
    <lineage>
        <taxon>Eukaryota</taxon>
        <taxon>Sar</taxon>
        <taxon>Alveolata</taxon>
        <taxon>Apicomplexa</taxon>
        <taxon>Aconoidasida</taxon>
        <taxon>Haemosporida</taxon>
        <taxon>Plasmodiidae</taxon>
        <taxon>Plasmodium</taxon>
        <taxon>Plasmodium (Plasmodium)</taxon>
    </lineage>
</organism>
<feature type="region of interest" description="Disordered" evidence="1">
    <location>
        <begin position="956"/>
        <end position="1180"/>
    </location>
</feature>
<feature type="compositionally biased region" description="Basic residues" evidence="1">
    <location>
        <begin position="1149"/>
        <end position="1161"/>
    </location>
</feature>
<feature type="compositionally biased region" description="Polar residues" evidence="1">
    <location>
        <begin position="1665"/>
        <end position="1675"/>
    </location>
</feature>
<dbReference type="SUPFAM" id="SSF49899">
    <property type="entry name" value="Concanavalin A-like lectins/glucanases"/>
    <property type="match status" value="1"/>
</dbReference>
<name>A0A384L8R0_PLAKH</name>
<proteinExistence type="predicted"/>
<feature type="compositionally biased region" description="Basic and acidic residues" evidence="1">
    <location>
        <begin position="1676"/>
        <end position="1728"/>
    </location>
</feature>
<feature type="compositionally biased region" description="Polar residues" evidence="1">
    <location>
        <begin position="1539"/>
        <end position="1548"/>
    </location>
</feature>
<feature type="region of interest" description="Disordered" evidence="1">
    <location>
        <begin position="2080"/>
        <end position="2159"/>
    </location>
</feature>
<sequence>MTECLGPVHTNGEVILDKYFSARGKTIERIGHVSGPHPFSNSYRPVNYDQGIPHMPRSQGKIVSHIFDSNVSEEETMLGSGKTYEEGLLKKEDEICDRLTYDVRKSNLEIPFYFVGREKQNGKSKHFSNNRESHADMKMSKKKGYPLTRLKLCRKDKNTQYLRSTRRAPFNSEVHRGKYKLHSNMRNMSSGHFSALLVPNLKWRRGCSCGYSRRIILSSRKVFLILFSMPMSEGCNRESKESGTSLLTRKKLQTCNRVVNKMNVHRRRISPRLRIKRPGGSGKLNGRGIRPCVCHCTVLNNYNLDSTWRTKKHKKGITDDCHNLKSSSKSIHSEHSFFYNSVGNQKMEETAYVTPSAHLPYTLYMRGVVFAQSEYHCHRLGVRESGKKTCNILKINLMASQSGVLIPIQCEASNMCEHKGSYSQVCAYKIAEMNSPLNSEWRKFHMYIMPANSYNCSDFSKHIGAAITEHIFLNYNLGVAEAVLLTPLQHQGEKIYFCGPSYTHTEVLTQYSTNVPFLNNRLMSDKSYFKGMEHANCYLCFEHLEKKKKNDKHSCNNFSPRSVLLPNLYSPHLTHLENNNGKCGIGKGKVILRQFLCLCVGGNVTGLITHDKMEAEHYPQKVVSAPANGKIPTAGIIGQSGIIFFDKGGTITRALFACKCRNEHLYMPHAQWGKAPCTDQKELTVPYSNTFVWMPKLREQSRKVELVLYTLMQVVERIIFRGAHYLCFLHFVLCNVQIYLTLLVKFMECKISMRMRRDNKKVEGSLLLCEEVGLMYAMDETIHFENRKVTSKTMVVFPAKDTSHQKDHRTNSKSKEYSSVPKLFLEGHSTNGWTTLCTDLMHTEAAEGSTTRRGKNMDSSLFPRRETPRESCKVLRKEDVFTCQWKNKKGTKREMSISVSREINMQEGGNRRGAFKHSGEYSTFENSANYGQLVNTCDKDHSCRFRCTPPKSTLFLSNTSNKKCSRGKGTEGNRGRRKGGDKGTNDPKGNQEKGRKNKDDRKGSGSHMESDSESSSGEEDTSDDDNDVNDDDSSEEEEDEEVDEEEGEFDVEDQNEEEEEGKDEDDEDDENDGTEEDDAEEEDEFDVDDNDDDDDSDDSDNDDNSDDDNDDGSDDSDDDEADGETDDDDLPSDGDDQADEDDEDQAYHKGGRKKRKKKGKRGKENQFMDVEESEGEISREDEKHNCHYNHSNSHYDKKKKLYLKKKNKRFKHRYVYLNNLFKDSMCINTINVSNFISVSKDKLTATYSAWGKHTDIACVQVNKCASRDCSIYYFEVEVLSCSNFSKIVIGMTSKNYTINKNPGYEYNSFGYKNDDGKKIIDSKLESYSNGYTKYDIIGCGINYFDNSAFFTKNGKFLGKACNVNPKYDYYATVGLTTLGDKIKFHLNNFYFDIYNMIYEECEKERKIIKSIYIQKDIFTDVIKSHLIKCGYFNTYKSFVDFMEKHKNMGDNGSIVGESSNSKHSLEKFFADQADSPGGDDQVKKDETELCETGKCEIKRDEMKKDQMKKDEGKKDEVKKNEAKDKPTCTPTRSGDDTPSKSPQGSQTKSQEHPAQLSQSQSSKNKHTDGDIKKQKGEAIEAANDTARKEGESLSNMRILNSEAQEFSSPHKMERKNSKEDQNDEKDKSAFNKIIINYPDEYEKLNKEEESECRDKKEETKERDNPTITPSSALRSDQNEGEDKQATDLKCVTDDTKGDSHPVDDVTKGSNREEKPNSASDADHKKVEGSTEGVTSLIDAAPSAVEPPLSGGEILPLNQAQGKEEPTEEAENQTISDLTATILKSYEFNQYNYPPANLQNTLWISRKNSLGNLLNVRKDSNILLLNRLRGKRSLNLKEDLNILATNLFNTKKEARKSEGDINKRIQLLLREKSGMIKNENLKKLNKKEGKGYSVDKEYITKYFANLYLSEDKLKRMVDSLQTRHIIRNSILSGNIIRVLNILEEEYADLLTNERGSFHIAMLYTQQLIEILKPNKKFIKTISLRKKKCKKLGAYDMEDDLLSEMSYKTYDTLSDNHFYDDIKTDCGSSDSLLCDSSNEEYSRHNDIVLKLEKLNRRGGNGDKTISKETLGSCYRQRRKKLVEHGAGSGYKSSDSNGDKTDKKRENSLSIGDDKVKRQSEKHSAKGSSNKEKGKPFDPSNAKNEGTGKEDEERTRSAEDDKCADLANHLKKEEDKGTDTTGINETSKKIFQLNNNDLGKEKKIERMIYRSMKSNYDEEFFETNNLQEEYEQHYNKLSKEYEFFEEDNPYNIKNRKQYFRKETSGKKRYPKKAHTFSSSSDDDGTSDGDSNDSNFNEKHYEFNDINFDQIYEYIYKNKTPNSEDIKFKKDHLYLALLWIREKLSHFNTSRQVNVRQCILDTTSLIAYHKPYKERLVRMFFSKNRNLLTFSSVNEGILGLCLKVPVYSPLEIMVKHLILCRNLLREKKGNIGIKYDCRYVCQPYKRYMIKVKNNKKKRRYFKEEIKQKNEKGSLNGKIIEDNRLSIF</sequence>
<feature type="compositionally biased region" description="Basic and acidic residues" evidence="1">
    <location>
        <begin position="1501"/>
        <end position="1526"/>
    </location>
</feature>
<evidence type="ECO:0000313" key="3">
    <source>
        <dbReference type="EMBL" id="CAA9987787.1"/>
    </source>
</evidence>
<evidence type="ECO:0000259" key="2">
    <source>
        <dbReference type="PROSITE" id="PS50188"/>
    </source>
</evidence>
<feature type="compositionally biased region" description="Basic and acidic residues" evidence="1">
    <location>
        <begin position="2143"/>
        <end position="2159"/>
    </location>
</feature>
<dbReference type="InterPro" id="IPR044736">
    <property type="entry name" value="Gid1/RanBPM/SPLA_SPRY"/>
</dbReference>
<keyword evidence="4" id="KW-1185">Reference proteome</keyword>
<dbReference type="RefSeq" id="XP_002258784.1">
    <property type="nucleotide sequence ID" value="XM_002258748.1"/>
</dbReference>
<dbReference type="Pfam" id="PF00622">
    <property type="entry name" value="SPRY"/>
    <property type="match status" value="1"/>
</dbReference>
<dbReference type="SMART" id="SM00757">
    <property type="entry name" value="CRA"/>
    <property type="match status" value="1"/>
</dbReference>
<reference evidence="3 4" key="1">
    <citation type="journal article" date="2008" name="Nature">
        <title>The genome of Plasmodium knowlesi strain H, a zoonotic malaria parasite with host range from monkey to man.</title>
        <authorList>
            <person name="Pain A."/>
            <person name="Boehme U."/>
            <person name="Berry A.E."/>
            <person name="Mungall K."/>
            <person name="Finn R."/>
            <person name="Jackson A.P."/>
            <person name="Mourier T."/>
            <person name="Mistry J."/>
            <person name="Pasini E.M."/>
            <person name="Aslett M."/>
            <person name="Balasubrammaniam S."/>
            <person name="Borgwardt K."/>
            <person name="Brooks K."/>
            <person name="Carret C."/>
            <person name="Carver T.J."/>
            <person name="Cherevach I."/>
            <person name="Chillingworth T."/>
            <person name="Clarke T.G."/>
            <person name="Galinski M.R."/>
            <person name="Hall N."/>
            <person name="Harper D."/>
            <person name="Harris D."/>
            <person name="Hauser H."/>
            <person name="Ivens A."/>
            <person name="Janssen C.S."/>
            <person name="Keane T."/>
            <person name="Larke N."/>
            <person name="Lapp S."/>
            <person name="Marti M."/>
            <person name="Moule S."/>
            <person name="Meyer I.M."/>
            <person name="Ormond D."/>
            <person name="Peters N."/>
            <person name="Sanders M."/>
            <person name="Sanders S."/>
            <person name="Sergeant T.J."/>
            <person name="Simmonds M."/>
            <person name="Smith F."/>
            <person name="Squares R."/>
            <person name="Thurston S."/>
            <person name="Tivey A.R."/>
            <person name="Walker D."/>
            <person name="White B."/>
            <person name="Zuiderwijk E."/>
            <person name="Churcher C."/>
            <person name="Quail M.A."/>
            <person name="Cowman A.F."/>
            <person name="Turner C.M.R."/>
            <person name="Rajandream M.A."/>
            <person name="Kocken C.H.M."/>
            <person name="Thomas A.W."/>
            <person name="Newbold C.I."/>
            <person name="Barrell B.G."/>
            <person name="Berriman M."/>
        </authorList>
    </citation>
    <scope>NUCLEOTIDE SEQUENCE [LARGE SCALE GENOMIC DNA]</scope>
    <source>
        <strain evidence="3 4">H</strain>
    </source>
</reference>
<gene>
    <name evidence="3" type="ORF">PKNH_0814400</name>
</gene>
<feature type="compositionally biased region" description="Basic and acidic residues" evidence="1">
    <location>
        <begin position="1640"/>
        <end position="1664"/>
    </location>
</feature>
<protein>
    <submittedName>
        <fullName evidence="3">SPRY domain-containing protein, putative</fullName>
    </submittedName>
</protein>
<dbReference type="PROSITE" id="PS50188">
    <property type="entry name" value="B302_SPRY"/>
    <property type="match status" value="1"/>
</dbReference>
<feature type="compositionally biased region" description="Polar residues" evidence="1">
    <location>
        <begin position="1592"/>
        <end position="1607"/>
    </location>
</feature>
<dbReference type="VEuPathDB" id="PlasmoDB:PKNH_0814400"/>
<feature type="compositionally biased region" description="Basic and acidic residues" evidence="1">
    <location>
        <begin position="968"/>
        <end position="1003"/>
    </location>
</feature>